<protein>
    <submittedName>
        <fullName evidence="16">CSON009149 protein</fullName>
    </submittedName>
</protein>
<dbReference type="InterPro" id="IPR001320">
    <property type="entry name" value="Iontro_rcpt_C"/>
</dbReference>
<keyword evidence="8" id="KW-0675">Receptor</keyword>
<feature type="domain" description="Ionotropic glutamate receptor C-terminal" evidence="14">
    <location>
        <begin position="26"/>
        <end position="275"/>
    </location>
</feature>
<gene>
    <name evidence="16" type="primary">CSON009149</name>
</gene>
<dbReference type="PANTHER" id="PTHR18966">
    <property type="entry name" value="IONOTROPIC GLUTAMATE RECEPTOR"/>
    <property type="match status" value="1"/>
</dbReference>
<evidence type="ECO:0000256" key="6">
    <source>
        <dbReference type="ARBA" id="ARBA00023065"/>
    </source>
</evidence>
<dbReference type="OMA" id="ARENYIT"/>
<dbReference type="InterPro" id="IPR019594">
    <property type="entry name" value="Glu/Gly-bd"/>
</dbReference>
<evidence type="ECO:0000256" key="2">
    <source>
        <dbReference type="ARBA" id="ARBA00008685"/>
    </source>
</evidence>
<evidence type="ECO:0000313" key="16">
    <source>
        <dbReference type="EMBL" id="SSX18323.1"/>
    </source>
</evidence>
<evidence type="ECO:0000256" key="8">
    <source>
        <dbReference type="ARBA" id="ARBA00023170"/>
    </source>
</evidence>
<dbReference type="SMART" id="SM00918">
    <property type="entry name" value="Lig_chan-Glu_bd"/>
    <property type="match status" value="1"/>
</dbReference>
<dbReference type="EMBL" id="UFQT01000035">
    <property type="protein sequence ID" value="SSX18323.1"/>
    <property type="molecule type" value="Genomic_DNA"/>
</dbReference>
<proteinExistence type="inferred from homology"/>
<organism evidence="16">
    <name type="scientific">Culicoides sonorensis</name>
    <name type="common">Biting midge</name>
    <dbReference type="NCBI Taxonomy" id="179676"/>
    <lineage>
        <taxon>Eukaryota</taxon>
        <taxon>Metazoa</taxon>
        <taxon>Ecdysozoa</taxon>
        <taxon>Arthropoda</taxon>
        <taxon>Hexapoda</taxon>
        <taxon>Insecta</taxon>
        <taxon>Pterygota</taxon>
        <taxon>Neoptera</taxon>
        <taxon>Endopterygota</taxon>
        <taxon>Diptera</taxon>
        <taxon>Nematocera</taxon>
        <taxon>Chironomoidea</taxon>
        <taxon>Ceratopogonidae</taxon>
        <taxon>Ceratopogoninae</taxon>
        <taxon>Culicoides</taxon>
        <taxon>Monoculicoides</taxon>
    </lineage>
</organism>
<evidence type="ECO:0000256" key="11">
    <source>
        <dbReference type="ARBA" id="ARBA00023303"/>
    </source>
</evidence>
<sequence>MSRLTSFLLLAFVCLTFTSGSYAKQNYKVISHLIDSFLEFDDNTETYNGFVVDLIDELNKKLHFTYEIVLPPDNKYGSYNPSTKKWNGMMGYLLDGQGDMIIADLTDTIKRREVADVTTPFLSTGLGIMYHQVTRQALPFSNLDELADQTEVNYGTVNHGSTYEFIKRGKNETFVKMANYFEQHPEFLVNSVLEGVEKVMTSNGKFAFIGEGVAYYVLKKQRYPELILVGETFFPRHFGIVFPKGSKNKAKFESALTELREAGVLDELAKKWSLN</sequence>
<dbReference type="SMART" id="SM00062">
    <property type="entry name" value="PBPb"/>
    <property type="match status" value="1"/>
</dbReference>
<evidence type="ECO:0000256" key="12">
    <source>
        <dbReference type="SAM" id="SignalP"/>
    </source>
</evidence>
<keyword evidence="6" id="KW-0406">Ion transport</keyword>
<name>A0A336LNS6_CULSO</name>
<reference evidence="16" key="1">
    <citation type="submission" date="2018-07" db="EMBL/GenBank/DDBJ databases">
        <authorList>
            <person name="Quirk P.G."/>
            <person name="Krulwich T.A."/>
        </authorList>
    </citation>
    <scope>NUCLEOTIDE SEQUENCE</scope>
</reference>
<feature type="signal peptide" evidence="12">
    <location>
        <begin position="1"/>
        <end position="23"/>
    </location>
</feature>
<feature type="domain" description="Solute-binding protein family 3/N-terminal" evidence="13">
    <location>
        <begin position="26"/>
        <end position="275"/>
    </location>
</feature>
<dbReference type="FunFam" id="3.40.190.10:FF:000024">
    <property type="entry name" value="Glutamate receptor, ionotropic, delta 1"/>
    <property type="match status" value="1"/>
</dbReference>
<feature type="domain" description="Ionotropic glutamate receptor L-glutamate and glycine-binding" evidence="15">
    <location>
        <begin position="36"/>
        <end position="95"/>
    </location>
</feature>
<evidence type="ECO:0000256" key="7">
    <source>
        <dbReference type="ARBA" id="ARBA00023136"/>
    </source>
</evidence>
<comment type="subcellular location">
    <subcellularLocation>
        <location evidence="1">Membrane</location>
        <topology evidence="1">Multi-pass membrane protein</topology>
    </subcellularLocation>
</comment>
<dbReference type="GO" id="GO:0016020">
    <property type="term" value="C:membrane"/>
    <property type="evidence" value="ECO:0007669"/>
    <property type="project" value="UniProtKB-SubCell"/>
</dbReference>
<dbReference type="SMART" id="SM00079">
    <property type="entry name" value="PBPe"/>
    <property type="match status" value="1"/>
</dbReference>
<keyword evidence="4" id="KW-0812">Transmembrane</keyword>
<dbReference type="SUPFAM" id="SSF53850">
    <property type="entry name" value="Periplasmic binding protein-like II"/>
    <property type="match status" value="1"/>
</dbReference>
<dbReference type="Pfam" id="PF10613">
    <property type="entry name" value="Lig_chan-Glu_bd"/>
    <property type="match status" value="1"/>
</dbReference>
<keyword evidence="3" id="KW-0813">Transport</keyword>
<keyword evidence="10" id="KW-1071">Ligand-gated ion channel</keyword>
<keyword evidence="9" id="KW-0325">Glycoprotein</keyword>
<evidence type="ECO:0000256" key="10">
    <source>
        <dbReference type="ARBA" id="ARBA00023286"/>
    </source>
</evidence>
<evidence type="ECO:0000256" key="5">
    <source>
        <dbReference type="ARBA" id="ARBA00022989"/>
    </source>
</evidence>
<evidence type="ECO:0000256" key="3">
    <source>
        <dbReference type="ARBA" id="ARBA00022448"/>
    </source>
</evidence>
<feature type="chain" id="PRO_5016390111" evidence="12">
    <location>
        <begin position="24"/>
        <end position="275"/>
    </location>
</feature>
<evidence type="ECO:0000256" key="4">
    <source>
        <dbReference type="ARBA" id="ARBA00022692"/>
    </source>
</evidence>
<dbReference type="VEuPathDB" id="VectorBase:CSON009149"/>
<dbReference type="InterPro" id="IPR015683">
    <property type="entry name" value="Ionotropic_Glu_rcpt"/>
</dbReference>
<keyword evidence="12" id="KW-0732">Signal</keyword>
<keyword evidence="11" id="KW-0407">Ion channel</keyword>
<evidence type="ECO:0000256" key="9">
    <source>
        <dbReference type="ARBA" id="ARBA00023180"/>
    </source>
</evidence>
<dbReference type="InterPro" id="IPR001638">
    <property type="entry name" value="Solute-binding_3/MltF_N"/>
</dbReference>
<keyword evidence="5" id="KW-1133">Transmembrane helix</keyword>
<keyword evidence="7" id="KW-0472">Membrane</keyword>
<evidence type="ECO:0000256" key="1">
    <source>
        <dbReference type="ARBA" id="ARBA00004141"/>
    </source>
</evidence>
<dbReference type="Gene3D" id="3.40.190.10">
    <property type="entry name" value="Periplasmic binding protein-like II"/>
    <property type="match status" value="2"/>
</dbReference>
<comment type="similarity">
    <text evidence="2">Belongs to the glutamate-gated ion channel (TC 1.A.10.1) family.</text>
</comment>
<dbReference type="GO" id="GO:0015276">
    <property type="term" value="F:ligand-gated monoatomic ion channel activity"/>
    <property type="evidence" value="ECO:0007669"/>
    <property type="project" value="InterPro"/>
</dbReference>
<dbReference type="AlphaFoldDB" id="A0A336LNS6"/>
<evidence type="ECO:0000259" key="14">
    <source>
        <dbReference type="SMART" id="SM00079"/>
    </source>
</evidence>
<evidence type="ECO:0000259" key="15">
    <source>
        <dbReference type="SMART" id="SM00918"/>
    </source>
</evidence>
<accession>A0A336LNS6</accession>
<evidence type="ECO:0000259" key="13">
    <source>
        <dbReference type="SMART" id="SM00062"/>
    </source>
</evidence>